<dbReference type="EMBL" id="UGPW01000001">
    <property type="protein sequence ID" value="STY86589.1"/>
    <property type="molecule type" value="Genomic_DNA"/>
</dbReference>
<dbReference type="AlphaFoldDB" id="A0A378PNS7"/>
<organism evidence="1 2">
    <name type="scientific">Moraxella ovis</name>
    <dbReference type="NCBI Taxonomy" id="29433"/>
    <lineage>
        <taxon>Bacteria</taxon>
        <taxon>Pseudomonadati</taxon>
        <taxon>Pseudomonadota</taxon>
        <taxon>Gammaproteobacteria</taxon>
        <taxon>Moraxellales</taxon>
        <taxon>Moraxellaceae</taxon>
        <taxon>Moraxella</taxon>
    </lineage>
</organism>
<evidence type="ECO:0008006" key="3">
    <source>
        <dbReference type="Google" id="ProtNLM"/>
    </source>
</evidence>
<proteinExistence type="predicted"/>
<gene>
    <name evidence="1" type="ORF">NCTC11227_00576</name>
</gene>
<sequence>MIPKIRPKQNPIFNKFGDLLCIISPFGLQFNNKIKHQIIMKILDKLKQLLQKSDTPAKPEPSEDAHRHAVSTRIMAWLDKQGWKYEHRTPEEDAEMRTHHMILSFTDNQSDWTCVFRVNENNQLVAIFGVLTETVPPSHYASILMKIARANLNIAFGSIELDPFDGEVRVKMSIDAEFSTLSDKALGCYLQGVAGLTEIAQRLFDDAMAESEPSPIIHDYLNDYNDLPQESDSGFFTPTHTAQ</sequence>
<evidence type="ECO:0000313" key="2">
    <source>
        <dbReference type="Proteomes" id="UP000255102"/>
    </source>
</evidence>
<evidence type="ECO:0000313" key="1">
    <source>
        <dbReference type="EMBL" id="STY86589.1"/>
    </source>
</evidence>
<reference evidence="1 2" key="1">
    <citation type="submission" date="2018-06" db="EMBL/GenBank/DDBJ databases">
        <authorList>
            <consortium name="Pathogen Informatics"/>
            <person name="Doyle S."/>
        </authorList>
    </citation>
    <scope>NUCLEOTIDE SEQUENCE [LARGE SCALE GENOMIC DNA]</scope>
    <source>
        <strain evidence="1 2">NCTC11227</strain>
    </source>
</reference>
<accession>A0A378PNS7</accession>
<dbReference type="Proteomes" id="UP000255102">
    <property type="component" value="Unassembled WGS sequence"/>
</dbReference>
<protein>
    <recommendedName>
        <fullName evidence="3">Bacterial sensory transduction regulator</fullName>
    </recommendedName>
</protein>
<name>A0A378PNS7_9GAMM</name>